<dbReference type="KEGG" id="fsy:FsymDg_3503"/>
<dbReference type="Proteomes" id="UP000001549">
    <property type="component" value="Chromosome"/>
</dbReference>
<evidence type="ECO:0000313" key="5">
    <source>
        <dbReference type="EMBL" id="AEH10787.1"/>
    </source>
</evidence>
<feature type="region of interest" description="Disordered" evidence="3">
    <location>
        <begin position="127"/>
        <end position="198"/>
    </location>
</feature>
<evidence type="ECO:0000256" key="2">
    <source>
        <dbReference type="ARBA" id="ARBA00022801"/>
    </source>
</evidence>
<keyword evidence="2" id="KW-0378">Hydrolase</keyword>
<dbReference type="InterPro" id="IPR010618">
    <property type="entry name" value="RPF"/>
</dbReference>
<dbReference type="Pfam" id="PF06737">
    <property type="entry name" value="Transglycosylas"/>
    <property type="match status" value="1"/>
</dbReference>
<feature type="compositionally biased region" description="Polar residues" evidence="3">
    <location>
        <begin position="130"/>
        <end position="163"/>
    </location>
</feature>
<dbReference type="CDD" id="cd13925">
    <property type="entry name" value="RPF"/>
    <property type="match status" value="1"/>
</dbReference>
<dbReference type="Gene3D" id="1.10.530.10">
    <property type="match status" value="1"/>
</dbReference>
<dbReference type="HOGENOM" id="CLU_1376389_0_0_11"/>
<gene>
    <name evidence="5" type="ordered locus">FsymDg_3503</name>
</gene>
<dbReference type="RefSeq" id="WP_013874675.1">
    <property type="nucleotide sequence ID" value="NC_015656.1"/>
</dbReference>
<protein>
    <submittedName>
        <fullName evidence="5">Transglycosylase-like domain protein</fullName>
    </submittedName>
</protein>
<keyword evidence="6" id="KW-1185">Reference proteome</keyword>
<organism evidence="5 6">
    <name type="scientific">Candidatus Protofrankia datiscae</name>
    <dbReference type="NCBI Taxonomy" id="2716812"/>
    <lineage>
        <taxon>Bacteria</taxon>
        <taxon>Bacillati</taxon>
        <taxon>Actinomycetota</taxon>
        <taxon>Actinomycetes</taxon>
        <taxon>Frankiales</taxon>
        <taxon>Frankiaceae</taxon>
        <taxon>Protofrankia</taxon>
    </lineage>
</organism>
<dbReference type="STRING" id="656024.FsymDg_3503"/>
<proteinExistence type="inferred from homology"/>
<dbReference type="InterPro" id="IPR023346">
    <property type="entry name" value="Lysozyme-like_dom_sf"/>
</dbReference>
<dbReference type="EMBL" id="CP002801">
    <property type="protein sequence ID" value="AEH10787.1"/>
    <property type="molecule type" value="Genomic_DNA"/>
</dbReference>
<dbReference type="GO" id="GO:0016787">
    <property type="term" value="F:hydrolase activity"/>
    <property type="evidence" value="ECO:0007669"/>
    <property type="project" value="UniProtKB-KW"/>
</dbReference>
<reference evidence="5 6" key="1">
    <citation type="submission" date="2011-05" db="EMBL/GenBank/DDBJ databases">
        <title>Complete sequence of chromosome of Frankia symbiont of Datisca glomerata.</title>
        <authorList>
            <consortium name="US DOE Joint Genome Institute"/>
            <person name="Lucas S."/>
            <person name="Han J."/>
            <person name="Lapidus A."/>
            <person name="Cheng J.-F."/>
            <person name="Goodwin L."/>
            <person name="Pitluck S."/>
            <person name="Peters L."/>
            <person name="Mikhailova N."/>
            <person name="Chertkov O."/>
            <person name="Teshima H."/>
            <person name="Han C."/>
            <person name="Tapia R."/>
            <person name="Land M."/>
            <person name="Hauser L."/>
            <person name="Kyrpides N."/>
            <person name="Ivanova N."/>
            <person name="Pagani I."/>
            <person name="Berry A."/>
            <person name="Pawlowski K."/>
            <person name="Persson T."/>
            <person name="Vanden Heuvel B."/>
            <person name="Benson D."/>
            <person name="Woyke T."/>
        </authorList>
    </citation>
    <scope>NUCLEOTIDE SEQUENCE [LARGE SCALE GENOMIC DNA]</scope>
    <source>
        <strain evidence="6">4085684</strain>
    </source>
</reference>
<dbReference type="SUPFAM" id="SSF53955">
    <property type="entry name" value="Lysozyme-like"/>
    <property type="match status" value="1"/>
</dbReference>
<feature type="domain" description="Resuscitation-promoting factor core lysozyme-like" evidence="4">
    <location>
        <begin position="50"/>
        <end position="117"/>
    </location>
</feature>
<evidence type="ECO:0000259" key="4">
    <source>
        <dbReference type="Pfam" id="PF06737"/>
    </source>
</evidence>
<evidence type="ECO:0000256" key="3">
    <source>
        <dbReference type="SAM" id="MobiDB-lite"/>
    </source>
</evidence>
<accession>F8AV77</accession>
<name>F8AV77_9ACTN</name>
<sequence length="198" mass="20441" precursor="true">MSHARARHRKTRQTTSYTRALVAIPTLAAAIGGAGIGLSGPASAAPPEDQILSAIVQCESGGNPTVVNSIGAGGLFQFLPSTWQATGGTGLPQNASVAEQWKRARILYAQQGTAPWNASRSCWGGKVGSATDTAPTATGPQQANAQEQPTSPAGNEGENTTGDAPQDAGGVPPPSFAADRNWRSYRSPWYQDIDPASD</sequence>
<comment type="similarity">
    <text evidence="1">Belongs to the transglycosylase family. Rpf subfamily.</text>
</comment>
<evidence type="ECO:0000256" key="1">
    <source>
        <dbReference type="ARBA" id="ARBA00010830"/>
    </source>
</evidence>
<dbReference type="AlphaFoldDB" id="F8AV77"/>
<dbReference type="eggNOG" id="COG0741">
    <property type="taxonomic scope" value="Bacteria"/>
</dbReference>
<evidence type="ECO:0000313" key="6">
    <source>
        <dbReference type="Proteomes" id="UP000001549"/>
    </source>
</evidence>